<dbReference type="InterPro" id="IPR023408">
    <property type="entry name" value="MscS_beta-dom_sf"/>
</dbReference>
<feature type="domain" description="Mechanosensitive ion channel MscS" evidence="7">
    <location>
        <begin position="187"/>
        <end position="253"/>
    </location>
</feature>
<dbReference type="SUPFAM" id="SSF82861">
    <property type="entry name" value="Mechanosensitive channel protein MscS (YggB), transmembrane region"/>
    <property type="match status" value="1"/>
</dbReference>
<proteinExistence type="inferred from homology"/>
<name>A0ABW5JL47_9BACT</name>
<evidence type="ECO:0000256" key="2">
    <source>
        <dbReference type="ARBA" id="ARBA00008017"/>
    </source>
</evidence>
<dbReference type="Proteomes" id="UP001597460">
    <property type="component" value="Unassembled WGS sequence"/>
</dbReference>
<evidence type="ECO:0000313" key="8">
    <source>
        <dbReference type="EMBL" id="MFD2532786.1"/>
    </source>
</evidence>
<comment type="similarity">
    <text evidence="2">Belongs to the MscS (TC 1.A.23) family.</text>
</comment>
<keyword evidence="9" id="KW-1185">Reference proteome</keyword>
<dbReference type="InterPro" id="IPR045275">
    <property type="entry name" value="MscS_archaea/bacteria_type"/>
</dbReference>
<dbReference type="InterPro" id="IPR010920">
    <property type="entry name" value="LSM_dom_sf"/>
</dbReference>
<feature type="transmembrane region" description="Helical" evidence="6">
    <location>
        <begin position="104"/>
        <end position="125"/>
    </location>
</feature>
<gene>
    <name evidence="8" type="ORF">ACFSVN_10045</name>
</gene>
<keyword evidence="3 6" id="KW-0812">Transmembrane</keyword>
<evidence type="ECO:0000256" key="3">
    <source>
        <dbReference type="ARBA" id="ARBA00022692"/>
    </source>
</evidence>
<keyword evidence="5 6" id="KW-0472">Membrane</keyword>
<dbReference type="RefSeq" id="WP_390301852.1">
    <property type="nucleotide sequence ID" value="NZ_JBHULI010000024.1"/>
</dbReference>
<dbReference type="SUPFAM" id="SSF50182">
    <property type="entry name" value="Sm-like ribonucleoproteins"/>
    <property type="match status" value="1"/>
</dbReference>
<evidence type="ECO:0000256" key="1">
    <source>
        <dbReference type="ARBA" id="ARBA00004141"/>
    </source>
</evidence>
<sequence length="361" mass="40689">MKIFKQIVLLLPILFLAEISLGSLLYAQNNILSDTLAVEEIPNDSLLLDKIDSLLNTRFSKFDSLASKLEHGNKARTDSLGLQIEGETEQAIAQLEKVISWEKVIMIILFFIATFYVTIFVSQVLDNFSERISRYRLRIKRMIPILRVVLWSFAIYIAIAGIIQPPYATVVTVMASIGIAVGLASQDILKNFFGGVMLILDRPFQVGDKIQFQEHYGEVLQIGLRSSRIVTPGDSVVTIPNGELIRTAVSNANTGALDCQVITEIYLPAECAVEEVKEIAYRAVISSRFVYLKKPISIITENEMHERRFILKLKVKAYVLDIRYEFPFQSDVTELILTELKNRGILKNEAITNQVTAIKSK</sequence>
<keyword evidence="4 6" id="KW-1133">Transmembrane helix</keyword>
<comment type="caution">
    <text evidence="8">The sequence shown here is derived from an EMBL/GenBank/DDBJ whole genome shotgun (WGS) entry which is preliminary data.</text>
</comment>
<dbReference type="Gene3D" id="2.30.30.60">
    <property type="match status" value="1"/>
</dbReference>
<comment type="subcellular location">
    <subcellularLocation>
        <location evidence="1">Membrane</location>
        <topology evidence="1">Multi-pass membrane protein</topology>
    </subcellularLocation>
</comment>
<dbReference type="Gene3D" id="1.10.287.1260">
    <property type="match status" value="1"/>
</dbReference>
<evidence type="ECO:0000313" key="9">
    <source>
        <dbReference type="Proteomes" id="UP001597460"/>
    </source>
</evidence>
<protein>
    <submittedName>
        <fullName evidence="8">Mechanosensitive ion channel family protein</fullName>
    </submittedName>
</protein>
<dbReference type="EMBL" id="JBHULI010000024">
    <property type="protein sequence ID" value="MFD2532786.1"/>
    <property type="molecule type" value="Genomic_DNA"/>
</dbReference>
<dbReference type="Pfam" id="PF00924">
    <property type="entry name" value="MS_channel_2nd"/>
    <property type="match status" value="1"/>
</dbReference>
<evidence type="ECO:0000256" key="6">
    <source>
        <dbReference type="SAM" id="Phobius"/>
    </source>
</evidence>
<accession>A0ABW5JL47</accession>
<dbReference type="PANTHER" id="PTHR30221:SF1">
    <property type="entry name" value="SMALL-CONDUCTANCE MECHANOSENSITIVE CHANNEL"/>
    <property type="match status" value="1"/>
</dbReference>
<evidence type="ECO:0000256" key="5">
    <source>
        <dbReference type="ARBA" id="ARBA00023136"/>
    </source>
</evidence>
<organism evidence="8 9">
    <name type="scientific">Gracilimonas halophila</name>
    <dbReference type="NCBI Taxonomy" id="1834464"/>
    <lineage>
        <taxon>Bacteria</taxon>
        <taxon>Pseudomonadati</taxon>
        <taxon>Balneolota</taxon>
        <taxon>Balneolia</taxon>
        <taxon>Balneolales</taxon>
        <taxon>Balneolaceae</taxon>
        <taxon>Gracilimonas</taxon>
    </lineage>
</organism>
<evidence type="ECO:0000256" key="4">
    <source>
        <dbReference type="ARBA" id="ARBA00022989"/>
    </source>
</evidence>
<dbReference type="InterPro" id="IPR006685">
    <property type="entry name" value="MscS_channel_2nd"/>
</dbReference>
<reference evidence="9" key="1">
    <citation type="journal article" date="2019" name="Int. J. Syst. Evol. Microbiol.">
        <title>The Global Catalogue of Microorganisms (GCM) 10K type strain sequencing project: providing services to taxonomists for standard genome sequencing and annotation.</title>
        <authorList>
            <consortium name="The Broad Institute Genomics Platform"/>
            <consortium name="The Broad Institute Genome Sequencing Center for Infectious Disease"/>
            <person name="Wu L."/>
            <person name="Ma J."/>
        </authorList>
    </citation>
    <scope>NUCLEOTIDE SEQUENCE [LARGE SCALE GENOMIC DNA]</scope>
    <source>
        <strain evidence="9">KCTC 52042</strain>
    </source>
</reference>
<dbReference type="InterPro" id="IPR011014">
    <property type="entry name" value="MscS_channel_TM-2"/>
</dbReference>
<feature type="transmembrane region" description="Helical" evidence="6">
    <location>
        <begin position="145"/>
        <end position="163"/>
    </location>
</feature>
<feature type="transmembrane region" description="Helical" evidence="6">
    <location>
        <begin position="169"/>
        <end position="189"/>
    </location>
</feature>
<dbReference type="PANTHER" id="PTHR30221">
    <property type="entry name" value="SMALL-CONDUCTANCE MECHANOSENSITIVE CHANNEL"/>
    <property type="match status" value="1"/>
</dbReference>
<evidence type="ECO:0000259" key="7">
    <source>
        <dbReference type="Pfam" id="PF00924"/>
    </source>
</evidence>